<organism evidence="2 3">
    <name type="scientific">Sclerotinia nivalis</name>
    <dbReference type="NCBI Taxonomy" id="352851"/>
    <lineage>
        <taxon>Eukaryota</taxon>
        <taxon>Fungi</taxon>
        <taxon>Dikarya</taxon>
        <taxon>Ascomycota</taxon>
        <taxon>Pezizomycotina</taxon>
        <taxon>Leotiomycetes</taxon>
        <taxon>Helotiales</taxon>
        <taxon>Sclerotiniaceae</taxon>
        <taxon>Sclerotinia</taxon>
    </lineage>
</organism>
<sequence length="98" mass="11325">MVVGPAANYQSVQVRAYMADRFSEVQKTYHTASLKHVKNARRREAATILAIVRHFFNWSNADVQDSNANKTSLECNHRDDRDDRDDRNDRGTSDIEKE</sequence>
<evidence type="ECO:0000256" key="1">
    <source>
        <dbReference type="SAM" id="MobiDB-lite"/>
    </source>
</evidence>
<keyword evidence="3" id="KW-1185">Reference proteome</keyword>
<dbReference type="EMBL" id="JAPEIS010000016">
    <property type="protein sequence ID" value="KAJ8058432.1"/>
    <property type="molecule type" value="Genomic_DNA"/>
</dbReference>
<protein>
    <submittedName>
        <fullName evidence="2">Uncharacterized protein</fullName>
    </submittedName>
</protein>
<evidence type="ECO:0000313" key="3">
    <source>
        <dbReference type="Proteomes" id="UP001152300"/>
    </source>
</evidence>
<dbReference type="AlphaFoldDB" id="A0A9X0A927"/>
<name>A0A9X0A927_9HELO</name>
<evidence type="ECO:0000313" key="2">
    <source>
        <dbReference type="EMBL" id="KAJ8058432.1"/>
    </source>
</evidence>
<reference evidence="2" key="1">
    <citation type="submission" date="2022-11" db="EMBL/GenBank/DDBJ databases">
        <title>Genome Resource of Sclerotinia nivalis Strain SnTB1, a Plant Pathogen Isolated from American Ginseng.</title>
        <authorList>
            <person name="Fan S."/>
        </authorList>
    </citation>
    <scope>NUCLEOTIDE SEQUENCE</scope>
    <source>
        <strain evidence="2">SnTB1</strain>
    </source>
</reference>
<gene>
    <name evidence="2" type="ORF">OCU04_012621</name>
</gene>
<comment type="caution">
    <text evidence="2">The sequence shown here is derived from an EMBL/GenBank/DDBJ whole genome shotgun (WGS) entry which is preliminary data.</text>
</comment>
<accession>A0A9X0A927</accession>
<feature type="region of interest" description="Disordered" evidence="1">
    <location>
        <begin position="66"/>
        <end position="98"/>
    </location>
</feature>
<feature type="compositionally biased region" description="Basic and acidic residues" evidence="1">
    <location>
        <begin position="75"/>
        <end position="98"/>
    </location>
</feature>
<proteinExistence type="predicted"/>
<dbReference type="Proteomes" id="UP001152300">
    <property type="component" value="Unassembled WGS sequence"/>
</dbReference>